<name>A0AAV4STH3_CAEEX</name>
<dbReference type="SMART" id="SM00755">
    <property type="entry name" value="Grip"/>
    <property type="match status" value="1"/>
</dbReference>
<dbReference type="Gene3D" id="1.10.220.60">
    <property type="entry name" value="GRIP domain"/>
    <property type="match status" value="1"/>
</dbReference>
<dbReference type="EMBL" id="BPLR01010199">
    <property type="protein sequence ID" value="GIY37648.1"/>
    <property type="molecule type" value="Genomic_DNA"/>
</dbReference>
<dbReference type="InterPro" id="IPR000237">
    <property type="entry name" value="GRIP_dom"/>
</dbReference>
<reference evidence="3 4" key="1">
    <citation type="submission" date="2021-06" db="EMBL/GenBank/DDBJ databases">
        <title>Caerostris extrusa draft genome.</title>
        <authorList>
            <person name="Kono N."/>
            <person name="Arakawa K."/>
        </authorList>
    </citation>
    <scope>NUCLEOTIDE SEQUENCE [LARGE SCALE GENOMIC DNA]</scope>
</reference>
<dbReference type="SUPFAM" id="SSF101283">
    <property type="entry name" value="GRIP domain"/>
    <property type="match status" value="1"/>
</dbReference>
<protein>
    <recommendedName>
        <fullName evidence="2">GRIP domain-containing protein</fullName>
    </recommendedName>
</protein>
<dbReference type="PROSITE" id="PS50913">
    <property type="entry name" value="GRIP"/>
    <property type="match status" value="1"/>
</dbReference>
<comment type="caution">
    <text evidence="3">The sequence shown here is derived from an EMBL/GenBank/DDBJ whole genome shotgun (WGS) entry which is preliminary data.</text>
</comment>
<feature type="domain" description="GRIP" evidence="2">
    <location>
        <begin position="391"/>
        <end position="438"/>
    </location>
</feature>
<organism evidence="3 4">
    <name type="scientific">Caerostris extrusa</name>
    <name type="common">Bark spider</name>
    <name type="synonym">Caerostris bankana</name>
    <dbReference type="NCBI Taxonomy" id="172846"/>
    <lineage>
        <taxon>Eukaryota</taxon>
        <taxon>Metazoa</taxon>
        <taxon>Ecdysozoa</taxon>
        <taxon>Arthropoda</taxon>
        <taxon>Chelicerata</taxon>
        <taxon>Arachnida</taxon>
        <taxon>Araneae</taxon>
        <taxon>Araneomorphae</taxon>
        <taxon>Entelegynae</taxon>
        <taxon>Araneoidea</taxon>
        <taxon>Araneidae</taxon>
        <taxon>Caerostris</taxon>
    </lineage>
</organism>
<feature type="coiled-coil region" evidence="1">
    <location>
        <begin position="6"/>
        <end position="306"/>
    </location>
</feature>
<evidence type="ECO:0000259" key="2">
    <source>
        <dbReference type="PROSITE" id="PS50913"/>
    </source>
</evidence>
<sequence length="446" mass="51670">MADLKEAAARKEILLLQEQLAKAEERLVIAERKKQEIEFELTGKLKKLEEENSSLLGKTNHFESLKAEKEELNEKLKQAEQQVTSVKMLENERDALKTENMTILKELEEMKSTQDDDLLQEKVESLEIIEKSLRSELEELKKNKEIVEVELAGLRDSFENEKKTLKSENEKLLKQISLLEKISSDPQSTASKDYIAVIRGECENAIKAKEEEMEAKLKNLVRDFCIQMDVKDNDCDKMVSELLEKNHDLEERLVKEHRKQISELQQNLFEKECALDEMRDNYEEALQEKEKKLKELQSTIKKLSESSQVGLNDIPTECSDWDDTWAVPDENMDISSPTACNESCKEHLQQIESLQSEVTKCNSEIKELKILLRLSPPESMVNSCRNDPSQSIPEPTEFEYLKNIIYEYMMGKEPVTLAKVIAAVLRFSDLQTQQVIRREEARHSTR</sequence>
<keyword evidence="4" id="KW-1185">Reference proteome</keyword>
<gene>
    <name evidence="3" type="ORF">CEXT_206441</name>
</gene>
<dbReference type="GO" id="GO:0048193">
    <property type="term" value="P:Golgi vesicle transport"/>
    <property type="evidence" value="ECO:0007669"/>
    <property type="project" value="TreeGrafter"/>
</dbReference>
<evidence type="ECO:0000256" key="1">
    <source>
        <dbReference type="SAM" id="Coils"/>
    </source>
</evidence>
<dbReference type="Proteomes" id="UP001054945">
    <property type="component" value="Unassembled WGS sequence"/>
</dbReference>
<accession>A0AAV4STH3</accession>
<evidence type="ECO:0000313" key="4">
    <source>
        <dbReference type="Proteomes" id="UP001054945"/>
    </source>
</evidence>
<dbReference type="Pfam" id="PF01465">
    <property type="entry name" value="GRIP"/>
    <property type="match status" value="1"/>
</dbReference>
<dbReference type="AlphaFoldDB" id="A0AAV4STH3"/>
<dbReference type="GO" id="GO:0031267">
    <property type="term" value="F:small GTPase binding"/>
    <property type="evidence" value="ECO:0007669"/>
    <property type="project" value="TreeGrafter"/>
</dbReference>
<dbReference type="GO" id="GO:0005794">
    <property type="term" value="C:Golgi apparatus"/>
    <property type="evidence" value="ECO:0007669"/>
    <property type="project" value="TreeGrafter"/>
</dbReference>
<dbReference type="PANTHER" id="PTHR19327:SF0">
    <property type="entry name" value="GOLGIN SUBFAMILY A MEMBER 4"/>
    <property type="match status" value="1"/>
</dbReference>
<feature type="coiled-coil region" evidence="1">
    <location>
        <begin position="344"/>
        <end position="371"/>
    </location>
</feature>
<keyword evidence="1" id="KW-0175">Coiled coil</keyword>
<proteinExistence type="predicted"/>
<evidence type="ECO:0000313" key="3">
    <source>
        <dbReference type="EMBL" id="GIY37648.1"/>
    </source>
</evidence>
<dbReference type="PANTHER" id="PTHR19327">
    <property type="entry name" value="GOLGIN"/>
    <property type="match status" value="1"/>
</dbReference>